<proteinExistence type="predicted"/>
<accession>A0A812LA32</accession>
<name>A0A812LA32_SYMPI</name>
<dbReference type="OrthoDB" id="420946at2759"/>
<organism evidence="1 2">
    <name type="scientific">Symbiodinium pilosum</name>
    <name type="common">Dinoflagellate</name>
    <dbReference type="NCBI Taxonomy" id="2952"/>
    <lineage>
        <taxon>Eukaryota</taxon>
        <taxon>Sar</taxon>
        <taxon>Alveolata</taxon>
        <taxon>Dinophyceae</taxon>
        <taxon>Suessiales</taxon>
        <taxon>Symbiodiniaceae</taxon>
        <taxon>Symbiodinium</taxon>
    </lineage>
</organism>
<feature type="non-terminal residue" evidence="1">
    <location>
        <position position="1"/>
    </location>
</feature>
<sequence>ASELCCHFGGRQCGCSHPLVKADKRQREVLQNLSEQELLEMLLRQLSQRALHAELASESFGIQQQLHQALAKLAHQAASLKPAQQRNLEKLMTRMSWWQLMQVAKKSSCVDPAFIEEIQKEMASLKHGTVTQEHCHAKSFWL</sequence>
<dbReference type="AlphaFoldDB" id="A0A812LA32"/>
<reference evidence="1" key="1">
    <citation type="submission" date="2021-02" db="EMBL/GenBank/DDBJ databases">
        <authorList>
            <person name="Dougan E. K."/>
            <person name="Rhodes N."/>
            <person name="Thang M."/>
            <person name="Chan C."/>
        </authorList>
    </citation>
    <scope>NUCLEOTIDE SEQUENCE</scope>
</reference>
<evidence type="ECO:0000313" key="2">
    <source>
        <dbReference type="Proteomes" id="UP000649617"/>
    </source>
</evidence>
<comment type="caution">
    <text evidence="1">The sequence shown here is derived from an EMBL/GenBank/DDBJ whole genome shotgun (WGS) entry which is preliminary data.</text>
</comment>
<dbReference type="Proteomes" id="UP000649617">
    <property type="component" value="Unassembled WGS sequence"/>
</dbReference>
<keyword evidence="2" id="KW-1185">Reference proteome</keyword>
<evidence type="ECO:0000313" key="1">
    <source>
        <dbReference type="EMBL" id="CAE7243382.1"/>
    </source>
</evidence>
<protein>
    <submittedName>
        <fullName evidence="1">Uncharacterized protein</fullName>
    </submittedName>
</protein>
<gene>
    <name evidence="1" type="ORF">SPIL2461_LOCUS4339</name>
</gene>
<dbReference type="EMBL" id="CAJNIZ010005647">
    <property type="protein sequence ID" value="CAE7243382.1"/>
    <property type="molecule type" value="Genomic_DNA"/>
</dbReference>